<evidence type="ECO:0000313" key="2">
    <source>
        <dbReference type="Proteomes" id="UP001210925"/>
    </source>
</evidence>
<gene>
    <name evidence="1" type="ORF">HK103_003527</name>
</gene>
<comment type="caution">
    <text evidence="1">The sequence shown here is derived from an EMBL/GenBank/DDBJ whole genome shotgun (WGS) entry which is preliminary data.</text>
</comment>
<evidence type="ECO:0000313" key="1">
    <source>
        <dbReference type="EMBL" id="KAJ3258567.1"/>
    </source>
</evidence>
<dbReference type="EMBL" id="JADGKB010000026">
    <property type="protein sequence ID" value="KAJ3258567.1"/>
    <property type="molecule type" value="Genomic_DNA"/>
</dbReference>
<proteinExistence type="predicted"/>
<name>A0AAD5UIQ0_9FUNG</name>
<sequence>MTYSVDFKNIYGSVSTIKQKNTSAKRWLLHELHSHLQSIVNVDKHNLKDSFKEKLEQSLNPAFSSIKRQVADFLYKTHNIHQHIESIQQIYFLFSVDMKMVVEKMLVSKPQHWQIRSILFDGLQKSINADYLEIRRRKETGLIFDEFELLFNVIFVDVVSLASKPNYNS</sequence>
<keyword evidence="2" id="KW-1185">Reference proteome</keyword>
<dbReference type="Proteomes" id="UP001210925">
    <property type="component" value="Unassembled WGS sequence"/>
</dbReference>
<organism evidence="1 2">
    <name type="scientific">Boothiomyces macroporosus</name>
    <dbReference type="NCBI Taxonomy" id="261099"/>
    <lineage>
        <taxon>Eukaryota</taxon>
        <taxon>Fungi</taxon>
        <taxon>Fungi incertae sedis</taxon>
        <taxon>Chytridiomycota</taxon>
        <taxon>Chytridiomycota incertae sedis</taxon>
        <taxon>Chytridiomycetes</taxon>
        <taxon>Rhizophydiales</taxon>
        <taxon>Terramycetaceae</taxon>
        <taxon>Boothiomyces</taxon>
    </lineage>
</organism>
<accession>A0AAD5UIQ0</accession>
<dbReference type="AlphaFoldDB" id="A0AAD5UIQ0"/>
<reference evidence="1" key="1">
    <citation type="submission" date="2020-05" db="EMBL/GenBank/DDBJ databases">
        <title>Phylogenomic resolution of chytrid fungi.</title>
        <authorList>
            <person name="Stajich J.E."/>
            <person name="Amses K."/>
            <person name="Simmons R."/>
            <person name="Seto K."/>
            <person name="Myers J."/>
            <person name="Bonds A."/>
            <person name="Quandt C.A."/>
            <person name="Barry K."/>
            <person name="Liu P."/>
            <person name="Grigoriev I."/>
            <person name="Longcore J.E."/>
            <person name="James T.Y."/>
        </authorList>
    </citation>
    <scope>NUCLEOTIDE SEQUENCE</scope>
    <source>
        <strain evidence="1">PLAUS21</strain>
    </source>
</reference>
<protein>
    <submittedName>
        <fullName evidence="1">Uncharacterized protein</fullName>
    </submittedName>
</protein>